<dbReference type="Proteomes" id="UP001165653">
    <property type="component" value="Unassembled WGS sequence"/>
</dbReference>
<keyword evidence="1" id="KW-1133">Transmembrane helix</keyword>
<name>A0ABT3GAW9_9BACT</name>
<reference evidence="2" key="1">
    <citation type="submission" date="2022-10" db="EMBL/GenBank/DDBJ databases">
        <title>Luteolibacter sp. GHJ8, whole genome shotgun sequencing project.</title>
        <authorList>
            <person name="Zhao G."/>
            <person name="Shen L."/>
        </authorList>
    </citation>
    <scope>NUCLEOTIDE SEQUENCE</scope>
    <source>
        <strain evidence="2">GHJ8</strain>
    </source>
</reference>
<evidence type="ECO:0000313" key="2">
    <source>
        <dbReference type="EMBL" id="MCW1916999.1"/>
    </source>
</evidence>
<evidence type="ECO:0000256" key="1">
    <source>
        <dbReference type="SAM" id="Phobius"/>
    </source>
</evidence>
<organism evidence="2 3">
    <name type="scientific">Luteolibacter rhizosphaerae</name>
    <dbReference type="NCBI Taxonomy" id="2989719"/>
    <lineage>
        <taxon>Bacteria</taxon>
        <taxon>Pseudomonadati</taxon>
        <taxon>Verrucomicrobiota</taxon>
        <taxon>Verrucomicrobiia</taxon>
        <taxon>Verrucomicrobiales</taxon>
        <taxon>Verrucomicrobiaceae</taxon>
        <taxon>Luteolibacter</taxon>
    </lineage>
</organism>
<dbReference type="EMBL" id="JAPDDR010000023">
    <property type="protein sequence ID" value="MCW1916999.1"/>
    <property type="molecule type" value="Genomic_DNA"/>
</dbReference>
<gene>
    <name evidence="2" type="ORF">OJ996_25645</name>
</gene>
<keyword evidence="1" id="KW-0472">Membrane</keyword>
<dbReference type="RefSeq" id="WP_264516619.1">
    <property type="nucleotide sequence ID" value="NZ_JAPDDR010000023.1"/>
</dbReference>
<evidence type="ECO:0000313" key="3">
    <source>
        <dbReference type="Proteomes" id="UP001165653"/>
    </source>
</evidence>
<comment type="caution">
    <text evidence="2">The sequence shown here is derived from an EMBL/GenBank/DDBJ whole genome shotgun (WGS) entry which is preliminary data.</text>
</comment>
<evidence type="ECO:0008006" key="4">
    <source>
        <dbReference type="Google" id="ProtNLM"/>
    </source>
</evidence>
<proteinExistence type="predicted"/>
<dbReference type="PROSITE" id="PS51257">
    <property type="entry name" value="PROKAR_LIPOPROTEIN"/>
    <property type="match status" value="1"/>
</dbReference>
<protein>
    <recommendedName>
        <fullName evidence="4">DUF3592 domain-containing protein</fullName>
    </recommendedName>
</protein>
<feature type="transmembrane region" description="Helical" evidence="1">
    <location>
        <begin position="109"/>
        <end position="131"/>
    </location>
</feature>
<sequence length="158" mass="18596">MLRRPFAFWLPAFILAFLLWAWGLSCYQSFRLTHWSQEEEHSRLIQLDFGASQLATTVAKSSADKIRRPSTSDTRFVREEFPPTHSHWWFPLPGIEHRDDSSPGIQSHLYRIIIPCWLIVLLYLGLWRLAVRRYDRRTQRLRTKDLPSSGTAEVPFGN</sequence>
<keyword evidence="1" id="KW-0812">Transmembrane</keyword>
<keyword evidence="3" id="KW-1185">Reference proteome</keyword>
<accession>A0ABT3GAW9</accession>